<evidence type="ECO:0000313" key="3">
    <source>
        <dbReference type="EMBL" id="PPF70430.1"/>
    </source>
</evidence>
<name>A0A2S5VWM4_9MICO</name>
<protein>
    <submittedName>
        <fullName evidence="3">Serine hydrolase</fullName>
    </submittedName>
</protein>
<comment type="caution">
    <text evidence="3">The sequence shown here is derived from an EMBL/GenBank/DDBJ whole genome shotgun (WGS) entry which is preliminary data.</text>
</comment>
<gene>
    <name evidence="3" type="ORF">C5E16_02240</name>
</gene>
<reference evidence="3 4" key="1">
    <citation type="submission" date="2018-02" db="EMBL/GenBank/DDBJ databases">
        <title>Bacteriophage NCPPB3778 and a type I-E CRISPR drive the evolution of the US Biological Select Agent, Rathayibacter toxicus.</title>
        <authorList>
            <person name="Davis E.W.II."/>
            <person name="Tabima J.F."/>
            <person name="Weisberg A.J."/>
            <person name="Lopes L.D."/>
            <person name="Wiseman M.S."/>
            <person name="Wiseman M.S."/>
            <person name="Pupko T."/>
            <person name="Belcher M.S."/>
            <person name="Sechler A.J."/>
            <person name="Tancos M.A."/>
            <person name="Schroeder B.K."/>
            <person name="Murray T.D."/>
            <person name="Luster D.G."/>
            <person name="Schneider W.L."/>
            <person name="Rogers E."/>
            <person name="Andreote F.D."/>
            <person name="Grunwald N.J."/>
            <person name="Putnam M.L."/>
            <person name="Chang J.H."/>
        </authorList>
    </citation>
    <scope>NUCLEOTIDE SEQUENCE [LARGE SCALE GENOMIC DNA]</scope>
    <source>
        <strain evidence="3 4">AY1B3</strain>
    </source>
</reference>
<dbReference type="GO" id="GO:0030655">
    <property type="term" value="P:beta-lactam antibiotic catabolic process"/>
    <property type="evidence" value="ECO:0007669"/>
    <property type="project" value="InterPro"/>
</dbReference>
<dbReference type="Pfam" id="PF13354">
    <property type="entry name" value="Beta-lactamase2"/>
    <property type="match status" value="1"/>
</dbReference>
<dbReference type="Proteomes" id="UP000239241">
    <property type="component" value="Unassembled WGS sequence"/>
</dbReference>
<dbReference type="EMBL" id="PSXY01000003">
    <property type="protein sequence ID" value="PPF70430.1"/>
    <property type="molecule type" value="Genomic_DNA"/>
</dbReference>
<feature type="region of interest" description="Disordered" evidence="1">
    <location>
        <begin position="1"/>
        <end position="31"/>
    </location>
</feature>
<evidence type="ECO:0000259" key="2">
    <source>
        <dbReference type="Pfam" id="PF13354"/>
    </source>
</evidence>
<dbReference type="GO" id="GO:0046677">
    <property type="term" value="P:response to antibiotic"/>
    <property type="evidence" value="ECO:0007669"/>
    <property type="project" value="InterPro"/>
</dbReference>
<dbReference type="SUPFAM" id="SSF56601">
    <property type="entry name" value="beta-lactamase/transpeptidase-like"/>
    <property type="match status" value="1"/>
</dbReference>
<feature type="domain" description="Beta-lactamase class A catalytic" evidence="2">
    <location>
        <begin position="52"/>
        <end position="273"/>
    </location>
</feature>
<proteinExistence type="predicted"/>
<dbReference type="InterPro" id="IPR045155">
    <property type="entry name" value="Beta-lactam_cat"/>
</dbReference>
<dbReference type="OrthoDB" id="3673924at2"/>
<dbReference type="RefSeq" id="WP_104289391.1">
    <property type="nucleotide sequence ID" value="NZ_PSTS01000010.1"/>
</dbReference>
<sequence length="310" mass="31784">MSATEEDPPHRPRHAGGGPARHRGQEPTDGFRSAFRALGGLALDGMRVAARATDLDSGDVVLAVDDHVALPAAGLGRVLLLAELSARMTSGDLSPLHLVDRGDDDEGGTAGLWRHLVVPSLPVTDLASLVGATGDAAATNALLGLVGLDAVRARAESLGLRRTALLDVARGTRGPDDAPQLSVGSARELASLFASLVHGEVVDEETSTRVVGWLALNTDRSMVAAAFGMDAPSSRGGAHGMALVDCTGVDAGVRAEAGVLRGPRGAVAYAVMVHFDDAGLRARLAVRDALGVVGLDLLEHVHRDAGSARA</sequence>
<dbReference type="Gene3D" id="3.40.710.10">
    <property type="entry name" value="DD-peptidase/beta-lactamase superfamily"/>
    <property type="match status" value="1"/>
</dbReference>
<accession>A0A2S5VWM4</accession>
<dbReference type="InterPro" id="IPR012338">
    <property type="entry name" value="Beta-lactam/transpept-like"/>
</dbReference>
<organism evidence="3 4">
    <name type="scientific">Clavibacter michiganensis</name>
    <dbReference type="NCBI Taxonomy" id="28447"/>
    <lineage>
        <taxon>Bacteria</taxon>
        <taxon>Bacillati</taxon>
        <taxon>Actinomycetota</taxon>
        <taxon>Actinomycetes</taxon>
        <taxon>Micrococcales</taxon>
        <taxon>Microbacteriaceae</taxon>
        <taxon>Clavibacter</taxon>
    </lineage>
</organism>
<dbReference type="PANTHER" id="PTHR35333:SF3">
    <property type="entry name" value="BETA-LACTAMASE-TYPE TRANSPEPTIDASE FOLD CONTAINING PROTEIN"/>
    <property type="match status" value="1"/>
</dbReference>
<dbReference type="GO" id="GO:0008800">
    <property type="term" value="F:beta-lactamase activity"/>
    <property type="evidence" value="ECO:0007669"/>
    <property type="project" value="InterPro"/>
</dbReference>
<evidence type="ECO:0000313" key="4">
    <source>
        <dbReference type="Proteomes" id="UP000239241"/>
    </source>
</evidence>
<dbReference type="PANTHER" id="PTHR35333">
    <property type="entry name" value="BETA-LACTAMASE"/>
    <property type="match status" value="1"/>
</dbReference>
<evidence type="ECO:0000256" key="1">
    <source>
        <dbReference type="SAM" id="MobiDB-lite"/>
    </source>
</evidence>
<dbReference type="InterPro" id="IPR000871">
    <property type="entry name" value="Beta-lactam_class-A"/>
</dbReference>
<keyword evidence="3" id="KW-0378">Hydrolase</keyword>
<dbReference type="AlphaFoldDB" id="A0A2S5VWM4"/>